<reference evidence="1" key="1">
    <citation type="submission" date="2020-05" db="UniProtKB">
        <authorList>
            <consortium name="EnsemblMetazoa"/>
        </authorList>
    </citation>
    <scope>IDENTIFICATION</scope>
    <source>
        <strain evidence="1">TTRI</strain>
    </source>
</reference>
<dbReference type="EnsemblMetazoa" id="GAUT014461-RA">
    <property type="protein sequence ID" value="GAUT014461-PA"/>
    <property type="gene ID" value="GAUT014461"/>
</dbReference>
<protein>
    <submittedName>
        <fullName evidence="1">Uncharacterized protein</fullName>
    </submittedName>
</protein>
<dbReference type="AlphaFoldDB" id="A0A1A9UT41"/>
<sequence>MKIEEKHCFLEIDFNVFHCKVIGGWSASVFKRPHPEMMTLVPSGTSALAKAIGFILSVKVKGDCNFNRATSLKGLLYSSWTMSFSTCVTTPPSKRLMDPACIEKGLVSILSEFSFTKLMSRAEPSVNPITVIRNPTRNIGKLGTAGTERKTGDAD</sequence>
<dbReference type="VEuPathDB" id="VectorBase:GAUT014461"/>
<name>A0A1A9UT41_GLOAU</name>
<accession>A0A1A9UT41</accession>
<evidence type="ECO:0000313" key="1">
    <source>
        <dbReference type="EnsemblMetazoa" id="GAUT014461-PA"/>
    </source>
</evidence>
<dbReference type="Proteomes" id="UP000078200">
    <property type="component" value="Unassembled WGS sequence"/>
</dbReference>
<evidence type="ECO:0000313" key="2">
    <source>
        <dbReference type="Proteomes" id="UP000078200"/>
    </source>
</evidence>
<keyword evidence="2" id="KW-1185">Reference proteome</keyword>
<proteinExistence type="predicted"/>
<organism evidence="1 2">
    <name type="scientific">Glossina austeni</name>
    <name type="common">Savannah tsetse fly</name>
    <dbReference type="NCBI Taxonomy" id="7395"/>
    <lineage>
        <taxon>Eukaryota</taxon>
        <taxon>Metazoa</taxon>
        <taxon>Ecdysozoa</taxon>
        <taxon>Arthropoda</taxon>
        <taxon>Hexapoda</taxon>
        <taxon>Insecta</taxon>
        <taxon>Pterygota</taxon>
        <taxon>Neoptera</taxon>
        <taxon>Endopterygota</taxon>
        <taxon>Diptera</taxon>
        <taxon>Brachycera</taxon>
        <taxon>Muscomorpha</taxon>
        <taxon>Hippoboscoidea</taxon>
        <taxon>Glossinidae</taxon>
        <taxon>Glossina</taxon>
    </lineage>
</organism>